<dbReference type="Pfam" id="PF13807">
    <property type="entry name" value="GNVR"/>
    <property type="match status" value="1"/>
</dbReference>
<dbReference type="InterPro" id="IPR050445">
    <property type="entry name" value="Bact_polysacc_biosynth/exp"/>
</dbReference>
<evidence type="ECO:0000313" key="16">
    <source>
        <dbReference type="Proteomes" id="UP000198948"/>
    </source>
</evidence>
<name>A0A1H9SM27_9LACT</name>
<keyword evidence="8 12" id="KW-1133">Transmembrane helix</keyword>
<proteinExistence type="inferred from homology"/>
<reference evidence="15 16" key="1">
    <citation type="submission" date="2016-10" db="EMBL/GenBank/DDBJ databases">
        <authorList>
            <person name="de Groot N.N."/>
        </authorList>
    </citation>
    <scope>NUCLEOTIDE SEQUENCE [LARGE SCALE GENOMIC DNA]</scope>
    <source>
        <strain evidence="15 16">DSM 13760</strain>
    </source>
</reference>
<evidence type="ECO:0000256" key="1">
    <source>
        <dbReference type="ARBA" id="ARBA00004651"/>
    </source>
</evidence>
<dbReference type="Proteomes" id="UP000198948">
    <property type="component" value="Unassembled WGS sequence"/>
</dbReference>
<keyword evidence="7" id="KW-0972">Capsule biogenesis/degradation</keyword>
<keyword evidence="6 12" id="KW-0812">Transmembrane</keyword>
<dbReference type="PANTHER" id="PTHR32309:SF13">
    <property type="entry name" value="FERRIC ENTEROBACTIN TRANSPORT PROTEIN FEPE"/>
    <property type="match status" value="1"/>
</dbReference>
<dbReference type="InterPro" id="IPR003856">
    <property type="entry name" value="LPS_length_determ_N"/>
</dbReference>
<evidence type="ECO:0000256" key="8">
    <source>
        <dbReference type="ARBA" id="ARBA00022989"/>
    </source>
</evidence>
<dbReference type="GO" id="GO:0004713">
    <property type="term" value="F:protein tyrosine kinase activity"/>
    <property type="evidence" value="ECO:0007669"/>
    <property type="project" value="TreeGrafter"/>
</dbReference>
<gene>
    <name evidence="15" type="ORF">SAMN04488559_1085</name>
</gene>
<keyword evidence="10" id="KW-0270">Exopolysaccharide synthesis</keyword>
<keyword evidence="5" id="KW-1003">Cell membrane</keyword>
<evidence type="ECO:0000256" key="5">
    <source>
        <dbReference type="ARBA" id="ARBA00022475"/>
    </source>
</evidence>
<comment type="subcellular location">
    <subcellularLocation>
        <location evidence="1">Cell membrane</location>
        <topology evidence="1">Multi-pass membrane protein</topology>
    </subcellularLocation>
</comment>
<evidence type="ECO:0000256" key="10">
    <source>
        <dbReference type="ARBA" id="ARBA00023169"/>
    </source>
</evidence>
<evidence type="ECO:0000256" key="4">
    <source>
        <dbReference type="ARBA" id="ARBA00020739"/>
    </source>
</evidence>
<organism evidence="15 16">
    <name type="scientific">Isobaculum melis</name>
    <dbReference type="NCBI Taxonomy" id="142588"/>
    <lineage>
        <taxon>Bacteria</taxon>
        <taxon>Bacillati</taxon>
        <taxon>Bacillota</taxon>
        <taxon>Bacilli</taxon>
        <taxon>Lactobacillales</taxon>
        <taxon>Carnobacteriaceae</taxon>
        <taxon>Isobaculum</taxon>
    </lineage>
</organism>
<feature type="domain" description="Polysaccharide chain length determinant N-terminal" evidence="13">
    <location>
        <begin position="4"/>
        <end position="88"/>
    </location>
</feature>
<dbReference type="STRING" id="142588.SAMN04488559_1085"/>
<feature type="transmembrane region" description="Helical" evidence="12">
    <location>
        <begin position="18"/>
        <end position="40"/>
    </location>
</feature>
<evidence type="ECO:0000256" key="7">
    <source>
        <dbReference type="ARBA" id="ARBA00022903"/>
    </source>
</evidence>
<keyword evidence="16" id="KW-1185">Reference proteome</keyword>
<dbReference type="OrthoDB" id="2360475at2"/>
<evidence type="ECO:0000256" key="11">
    <source>
        <dbReference type="ARBA" id="ARBA00045736"/>
    </source>
</evidence>
<keyword evidence="9 12" id="KW-0472">Membrane</keyword>
<evidence type="ECO:0000256" key="9">
    <source>
        <dbReference type="ARBA" id="ARBA00023136"/>
    </source>
</evidence>
<dbReference type="PANTHER" id="PTHR32309">
    <property type="entry name" value="TYROSINE-PROTEIN KINASE"/>
    <property type="match status" value="1"/>
</dbReference>
<feature type="transmembrane region" description="Helical" evidence="12">
    <location>
        <begin position="173"/>
        <end position="193"/>
    </location>
</feature>
<accession>A0A1H9SM27</accession>
<comment type="function">
    <text evidence="11">Required for CpsD phosphorylation. Involved in the regulation of capsular polysaccharide biosynthesis. May be part of a complex that directs the coordinated polymerization and export to the cell surface of the capsular polysaccharide.</text>
</comment>
<evidence type="ECO:0000256" key="6">
    <source>
        <dbReference type="ARBA" id="ARBA00022692"/>
    </source>
</evidence>
<dbReference type="AlphaFoldDB" id="A0A1H9SM27"/>
<evidence type="ECO:0000259" key="14">
    <source>
        <dbReference type="Pfam" id="PF13807"/>
    </source>
</evidence>
<evidence type="ECO:0000256" key="3">
    <source>
        <dbReference type="ARBA" id="ARBA00006683"/>
    </source>
</evidence>
<evidence type="ECO:0000313" key="15">
    <source>
        <dbReference type="EMBL" id="SER85775.1"/>
    </source>
</evidence>
<dbReference type="InterPro" id="IPR032807">
    <property type="entry name" value="GNVR"/>
</dbReference>
<comment type="pathway">
    <text evidence="2">Capsule biogenesis; capsule polysaccharide biosynthesis.</text>
</comment>
<feature type="domain" description="Tyrosine-protein kinase G-rich" evidence="14">
    <location>
        <begin position="143"/>
        <end position="193"/>
    </location>
</feature>
<dbReference type="RefSeq" id="WP_092651934.1">
    <property type="nucleotide sequence ID" value="NZ_FOHA01000008.1"/>
</dbReference>
<dbReference type="GO" id="GO:0000271">
    <property type="term" value="P:polysaccharide biosynthetic process"/>
    <property type="evidence" value="ECO:0007669"/>
    <property type="project" value="UniProtKB-KW"/>
</dbReference>
<comment type="similarity">
    <text evidence="3">Belongs to the CpsC/CapA family.</text>
</comment>
<evidence type="ECO:0000259" key="13">
    <source>
        <dbReference type="Pfam" id="PF02706"/>
    </source>
</evidence>
<evidence type="ECO:0000256" key="2">
    <source>
        <dbReference type="ARBA" id="ARBA00005132"/>
    </source>
</evidence>
<evidence type="ECO:0000256" key="12">
    <source>
        <dbReference type="SAM" id="Phobius"/>
    </source>
</evidence>
<protein>
    <recommendedName>
        <fullName evidence="4">Capsular polysaccharide biosynthesis protein CpsC</fullName>
    </recommendedName>
</protein>
<dbReference type="EMBL" id="FOHA01000008">
    <property type="protein sequence ID" value="SER85775.1"/>
    <property type="molecule type" value="Genomic_DNA"/>
</dbReference>
<dbReference type="Pfam" id="PF02706">
    <property type="entry name" value="Wzz"/>
    <property type="match status" value="1"/>
</dbReference>
<sequence>MEETVSITETLKVLRKRFLLIGVCLLVGIVTATLVTVFLITPKYQATTQILVNRAKEDSVNAQWNDVQADIQMINTYKSIIKGPVILNGARERLGTDITTDQLSKKIEVLTEQNSQVFSIKVLDDNPYVAADMANTIATVFQEKIGDIMSIENVTVISEAVPKTKQVSPKSSLNVAIGAVVGLLIGIGIAFLLEFMDKTVRDEQFIKETLGWTSLGSITTMTESELRVSVPQPVSQVARNSRKRV</sequence>
<dbReference type="GO" id="GO:0005886">
    <property type="term" value="C:plasma membrane"/>
    <property type="evidence" value="ECO:0007669"/>
    <property type="project" value="UniProtKB-SubCell"/>
</dbReference>